<protein>
    <submittedName>
        <fullName evidence="1">Uncharacterized protein</fullName>
    </submittedName>
</protein>
<sequence>MRSVSKVIHGAPCVRASPGQMHLDNSLCAPGILGSGTEAIHLACPQGSRDTSGCLLSCVIAHLPPLGFVRARTGL</sequence>
<evidence type="ECO:0000313" key="1">
    <source>
        <dbReference type="EMBL" id="CAN0463425.1"/>
    </source>
</evidence>
<proteinExistence type="predicted"/>
<accession>A0AC59ZLU8</accession>
<reference evidence="1" key="1">
    <citation type="submission" date="2023-05" db="EMBL/GenBank/DDBJ databases">
        <authorList>
            <consortium name="ELIXIR-Norway"/>
        </authorList>
    </citation>
    <scope>NUCLEOTIDE SEQUENCE</scope>
</reference>
<reference evidence="1" key="2">
    <citation type="submission" date="2025-03" db="EMBL/GenBank/DDBJ databases">
        <authorList>
            <consortium name="ELIXIR-Norway"/>
            <consortium name="Elixir Norway"/>
        </authorList>
    </citation>
    <scope>NUCLEOTIDE SEQUENCE</scope>
</reference>
<dbReference type="Proteomes" id="UP001162501">
    <property type="component" value="Chromosome 30"/>
</dbReference>
<name>A0AC59ZLU8_RANTA</name>
<evidence type="ECO:0000313" key="2">
    <source>
        <dbReference type="Proteomes" id="UP001162501"/>
    </source>
</evidence>
<organism evidence="1 2">
    <name type="scientific">Rangifer tarandus platyrhynchus</name>
    <name type="common">Svalbard reindeer</name>
    <dbReference type="NCBI Taxonomy" id="3082113"/>
    <lineage>
        <taxon>Eukaryota</taxon>
        <taxon>Metazoa</taxon>
        <taxon>Chordata</taxon>
        <taxon>Craniata</taxon>
        <taxon>Vertebrata</taxon>
        <taxon>Euteleostomi</taxon>
        <taxon>Mammalia</taxon>
        <taxon>Eutheria</taxon>
        <taxon>Laurasiatheria</taxon>
        <taxon>Artiodactyla</taxon>
        <taxon>Ruminantia</taxon>
        <taxon>Pecora</taxon>
        <taxon>Cervidae</taxon>
        <taxon>Odocoileinae</taxon>
        <taxon>Rangifer</taxon>
    </lineage>
</organism>
<gene>
    <name evidence="1" type="ORF">MRATA1EN22A_LOCUS20135</name>
</gene>
<dbReference type="EMBL" id="OX596114">
    <property type="protein sequence ID" value="CAN0463425.1"/>
    <property type="molecule type" value="Genomic_DNA"/>
</dbReference>
<feature type="non-terminal residue" evidence="1">
    <location>
        <position position="75"/>
    </location>
</feature>